<dbReference type="PANTHER" id="PTHR42852">
    <property type="entry name" value="THIOL:DISULFIDE INTERCHANGE PROTEIN DSBE"/>
    <property type="match status" value="1"/>
</dbReference>
<evidence type="ECO:0000313" key="3">
    <source>
        <dbReference type="Proteomes" id="UP000324233"/>
    </source>
</evidence>
<dbReference type="GO" id="GO:0016702">
    <property type="term" value="F:oxidoreductase activity, acting on single donors with incorporation of molecular oxygen, incorporation of two atoms of oxygen"/>
    <property type="evidence" value="ECO:0007669"/>
    <property type="project" value="InterPro"/>
</dbReference>
<dbReference type="InterPro" id="IPR050553">
    <property type="entry name" value="Thioredoxin_ResA/DsbE_sf"/>
</dbReference>
<dbReference type="GO" id="GO:0016209">
    <property type="term" value="F:antioxidant activity"/>
    <property type="evidence" value="ECO:0007669"/>
    <property type="project" value="InterPro"/>
</dbReference>
<dbReference type="PROSITE" id="PS51352">
    <property type="entry name" value="THIOREDOXIN_2"/>
    <property type="match status" value="1"/>
</dbReference>
<reference evidence="2 3" key="1">
    <citation type="submission" date="2019-08" db="EMBL/GenBank/DDBJ databases">
        <title>Deep-cultivation of Planctomycetes and their phenomic and genomic characterization uncovers novel biology.</title>
        <authorList>
            <person name="Wiegand S."/>
            <person name="Jogler M."/>
            <person name="Boedeker C."/>
            <person name="Pinto D."/>
            <person name="Vollmers J."/>
            <person name="Rivas-Marin E."/>
            <person name="Kohn T."/>
            <person name="Peeters S.H."/>
            <person name="Heuer A."/>
            <person name="Rast P."/>
            <person name="Oberbeckmann S."/>
            <person name="Bunk B."/>
            <person name="Jeske O."/>
            <person name="Meyerdierks A."/>
            <person name="Storesund J.E."/>
            <person name="Kallscheuer N."/>
            <person name="Luecker S."/>
            <person name="Lage O.M."/>
            <person name="Pohl T."/>
            <person name="Merkel B.J."/>
            <person name="Hornburger P."/>
            <person name="Mueller R.-W."/>
            <person name="Bruemmer F."/>
            <person name="Labrenz M."/>
            <person name="Spormann A.M."/>
            <person name="Op den Camp H."/>
            <person name="Overmann J."/>
            <person name="Amann R."/>
            <person name="Jetten M.S.M."/>
            <person name="Mascher T."/>
            <person name="Medema M.H."/>
            <person name="Devos D.P."/>
            <person name="Kaster A.-K."/>
            <person name="Ovreas L."/>
            <person name="Rohde M."/>
            <person name="Galperin M.Y."/>
            <person name="Jogler C."/>
        </authorList>
    </citation>
    <scope>NUCLEOTIDE SEQUENCE [LARGE SCALE GENOMIC DNA]</scope>
    <source>
        <strain evidence="2 3">OJF2</strain>
    </source>
</reference>
<feature type="domain" description="Thioredoxin" evidence="1">
    <location>
        <begin position="261"/>
        <end position="412"/>
    </location>
</feature>
<organism evidence="2 3">
    <name type="scientific">Aquisphaera giovannonii</name>
    <dbReference type="NCBI Taxonomy" id="406548"/>
    <lineage>
        <taxon>Bacteria</taxon>
        <taxon>Pseudomonadati</taxon>
        <taxon>Planctomycetota</taxon>
        <taxon>Planctomycetia</taxon>
        <taxon>Isosphaerales</taxon>
        <taxon>Isosphaeraceae</taxon>
        <taxon>Aquisphaera</taxon>
    </lineage>
</organism>
<dbReference type="KEGG" id="agv:OJF2_41290"/>
<proteinExistence type="predicted"/>
<dbReference type="RefSeq" id="WP_168221941.1">
    <property type="nucleotide sequence ID" value="NZ_CP042997.1"/>
</dbReference>
<dbReference type="Gene3D" id="3.40.30.10">
    <property type="entry name" value="Glutaredoxin"/>
    <property type="match status" value="1"/>
</dbReference>
<dbReference type="CDD" id="cd02966">
    <property type="entry name" value="TlpA_like_family"/>
    <property type="match status" value="1"/>
</dbReference>
<dbReference type="InterPro" id="IPR013766">
    <property type="entry name" value="Thioredoxin_domain"/>
</dbReference>
<sequence length="415" mass="44957">MPDVVSSPRSRVLCLALLALASAPPCRGGEARAVRGRVVDEAGRPVAGAAVADFWRANGTGKGPDGKYLDLKVEANVRAFWGHLGEMEPLVRQAATTGADGRFAVEVSSSKHALMAMDRDRRKAGLAILPMGEGQDPIEIRIGPPVKVRGSFRSPGDGPPGWTHVYCNLPGDDARPIDSTRLVSCGSFEGRFEFSVPPGRYVLVGYDESDDARLVPDREIAVEPGRAELDLGVLTLADVSKVPRRAYERAKDGAGWVDVADRYGKPAPGWHLDDARGIARDARIEDFRGKWLLVYFWGFGCAPCLGTELPSLSRFYEAHAADRGRFEVVAVCTDDDARSMADVDRRLEPIVRNAWGGKPLPFPTALDTSYRTMEAFGLRTLGPQLVDPEGILRKGGERELAKVLDAPGGSTSPRR</sequence>
<dbReference type="Proteomes" id="UP000324233">
    <property type="component" value="Chromosome"/>
</dbReference>
<dbReference type="InterPro" id="IPR015889">
    <property type="entry name" value="Intradiol_dOase_core"/>
</dbReference>
<keyword evidence="3" id="KW-1185">Reference proteome</keyword>
<dbReference type="AlphaFoldDB" id="A0A5B9W4K9"/>
<evidence type="ECO:0000313" key="2">
    <source>
        <dbReference type="EMBL" id="QEH35576.1"/>
    </source>
</evidence>
<dbReference type="InterPro" id="IPR036249">
    <property type="entry name" value="Thioredoxin-like_sf"/>
</dbReference>
<dbReference type="EMBL" id="CP042997">
    <property type="protein sequence ID" value="QEH35576.1"/>
    <property type="molecule type" value="Genomic_DNA"/>
</dbReference>
<dbReference type="PANTHER" id="PTHR42852:SF13">
    <property type="entry name" value="PROTEIN DIPZ"/>
    <property type="match status" value="1"/>
</dbReference>
<dbReference type="Pfam" id="PF00578">
    <property type="entry name" value="AhpC-TSA"/>
    <property type="match status" value="1"/>
</dbReference>
<protein>
    <submittedName>
        <fullName evidence="2">Thiol-disulfide oxidoreductase ResA</fullName>
    </submittedName>
</protein>
<dbReference type="GO" id="GO:0005506">
    <property type="term" value="F:iron ion binding"/>
    <property type="evidence" value="ECO:0007669"/>
    <property type="project" value="InterPro"/>
</dbReference>
<dbReference type="SUPFAM" id="SSF52833">
    <property type="entry name" value="Thioredoxin-like"/>
    <property type="match status" value="1"/>
</dbReference>
<evidence type="ECO:0000259" key="1">
    <source>
        <dbReference type="PROSITE" id="PS51352"/>
    </source>
</evidence>
<gene>
    <name evidence="2" type="primary">resA_8</name>
    <name evidence="2" type="ORF">OJF2_41290</name>
</gene>
<dbReference type="Gene3D" id="2.60.130.10">
    <property type="entry name" value="Aromatic compound dioxygenase"/>
    <property type="match status" value="1"/>
</dbReference>
<dbReference type="SUPFAM" id="SSF49482">
    <property type="entry name" value="Aromatic compound dioxygenase"/>
    <property type="match status" value="1"/>
</dbReference>
<name>A0A5B9W4K9_9BACT</name>
<accession>A0A5B9W4K9</accession>
<dbReference type="InterPro" id="IPR000866">
    <property type="entry name" value="AhpC/TSA"/>
</dbReference>